<evidence type="ECO:0000313" key="1">
    <source>
        <dbReference type="EMBL" id="MBI5249062.1"/>
    </source>
</evidence>
<comment type="caution">
    <text evidence="1">The sequence shown here is derived from an EMBL/GenBank/DDBJ whole genome shotgun (WGS) entry which is preliminary data.</text>
</comment>
<proteinExistence type="predicted"/>
<organism evidence="1 2">
    <name type="scientific">Desulfomonile tiedjei</name>
    <dbReference type="NCBI Taxonomy" id="2358"/>
    <lineage>
        <taxon>Bacteria</taxon>
        <taxon>Pseudomonadati</taxon>
        <taxon>Thermodesulfobacteriota</taxon>
        <taxon>Desulfomonilia</taxon>
        <taxon>Desulfomonilales</taxon>
        <taxon>Desulfomonilaceae</taxon>
        <taxon>Desulfomonile</taxon>
    </lineage>
</organism>
<dbReference type="Gene3D" id="3.40.50.12370">
    <property type="match status" value="1"/>
</dbReference>
<gene>
    <name evidence="1" type="ORF">HY912_06165</name>
</gene>
<name>A0A9D6V0F5_9BACT</name>
<accession>A0A9D6V0F5</accession>
<protein>
    <submittedName>
        <fullName evidence="1">Universal stress protein</fullName>
    </submittedName>
</protein>
<evidence type="ECO:0000313" key="2">
    <source>
        <dbReference type="Proteomes" id="UP000807825"/>
    </source>
</evidence>
<dbReference type="EMBL" id="JACRDE010000177">
    <property type="protein sequence ID" value="MBI5249062.1"/>
    <property type="molecule type" value="Genomic_DNA"/>
</dbReference>
<dbReference type="AlphaFoldDB" id="A0A9D6V0F5"/>
<sequence>MKGIGLRSSFCRQGDWAFDYALSLARHHNCKLNIFHFLESPYTLRRDVVFLDSEKKETVYVTPDFIAKKDQEMREKFDERLGDYIKVGFRLCEGNNEWELMKCFKKGDYEALVIGYDAKGADFGDATTIEEFSENFRGPVVLVGPDRPDFYHVNREAETRLYELLIPDGKWNRIKL</sequence>
<dbReference type="Proteomes" id="UP000807825">
    <property type="component" value="Unassembled WGS sequence"/>
</dbReference>
<reference evidence="1" key="1">
    <citation type="submission" date="2020-07" db="EMBL/GenBank/DDBJ databases">
        <title>Huge and variable diversity of episymbiotic CPR bacteria and DPANN archaea in groundwater ecosystems.</title>
        <authorList>
            <person name="He C.Y."/>
            <person name="Keren R."/>
            <person name="Whittaker M."/>
            <person name="Farag I.F."/>
            <person name="Doudna J."/>
            <person name="Cate J.H.D."/>
            <person name="Banfield J.F."/>
        </authorList>
    </citation>
    <scope>NUCLEOTIDE SEQUENCE</scope>
    <source>
        <strain evidence="1">NC_groundwater_1664_Pr3_B-0.1um_52_9</strain>
    </source>
</reference>
<dbReference type="SUPFAM" id="SSF52402">
    <property type="entry name" value="Adenine nucleotide alpha hydrolases-like"/>
    <property type="match status" value="1"/>
</dbReference>